<evidence type="ECO:0000313" key="2">
    <source>
        <dbReference type="Proteomes" id="UP000054047"/>
    </source>
</evidence>
<organism evidence="1 2">
    <name type="scientific">Ancylostoma duodenale</name>
    <dbReference type="NCBI Taxonomy" id="51022"/>
    <lineage>
        <taxon>Eukaryota</taxon>
        <taxon>Metazoa</taxon>
        <taxon>Ecdysozoa</taxon>
        <taxon>Nematoda</taxon>
        <taxon>Chromadorea</taxon>
        <taxon>Rhabditida</taxon>
        <taxon>Rhabditina</taxon>
        <taxon>Rhabditomorpha</taxon>
        <taxon>Strongyloidea</taxon>
        <taxon>Ancylostomatidae</taxon>
        <taxon>Ancylostomatinae</taxon>
        <taxon>Ancylostoma</taxon>
    </lineage>
</organism>
<proteinExistence type="predicted"/>
<accession>A0A0C2GMF3</accession>
<dbReference type="Proteomes" id="UP000054047">
    <property type="component" value="Unassembled WGS sequence"/>
</dbReference>
<dbReference type="OrthoDB" id="286233at2759"/>
<name>A0A0C2GMF3_9BILA</name>
<dbReference type="EMBL" id="KN729334">
    <property type="protein sequence ID" value="KIH62395.1"/>
    <property type="molecule type" value="Genomic_DNA"/>
</dbReference>
<dbReference type="AlphaFoldDB" id="A0A0C2GMF3"/>
<sequence>MCMCSVSSQWLINSARHIEIDAGQMRNSMNSDFYVESEKMHGSGLFTTAVPYSSNPDKICFNVWLTQSSNKQNTTK</sequence>
<protein>
    <submittedName>
        <fullName evidence="1">Uncharacterized protein</fullName>
    </submittedName>
</protein>
<reference evidence="1 2" key="1">
    <citation type="submission" date="2013-12" db="EMBL/GenBank/DDBJ databases">
        <title>Draft genome of the parsitic nematode Ancylostoma duodenale.</title>
        <authorList>
            <person name="Mitreva M."/>
        </authorList>
    </citation>
    <scope>NUCLEOTIDE SEQUENCE [LARGE SCALE GENOMIC DNA]</scope>
    <source>
        <strain evidence="1 2">Zhejiang</strain>
    </source>
</reference>
<gene>
    <name evidence="1" type="ORF">ANCDUO_07322</name>
</gene>
<evidence type="ECO:0000313" key="1">
    <source>
        <dbReference type="EMBL" id="KIH62395.1"/>
    </source>
</evidence>
<keyword evidence="2" id="KW-1185">Reference proteome</keyword>